<dbReference type="InterPro" id="IPR051356">
    <property type="entry name" value="SOX/SOX-like_TF"/>
</dbReference>
<dbReference type="GO" id="GO:0005634">
    <property type="term" value="C:nucleus"/>
    <property type="evidence" value="ECO:0007669"/>
    <property type="project" value="UniProtKB-UniRule"/>
</dbReference>
<dbReference type="EMBL" id="WHVB01000007">
    <property type="protein sequence ID" value="KAF8480839.1"/>
    <property type="molecule type" value="Genomic_DNA"/>
</dbReference>
<keyword evidence="2 3" id="KW-0539">Nucleus</keyword>
<evidence type="ECO:0000256" key="1">
    <source>
        <dbReference type="ARBA" id="ARBA00023125"/>
    </source>
</evidence>
<gene>
    <name evidence="5" type="ORF">DFH94DRAFT_606701</name>
</gene>
<dbReference type="PANTHER" id="PTHR45789:SF2">
    <property type="entry name" value="FI18025P1"/>
    <property type="match status" value="1"/>
</dbReference>
<feature type="non-terminal residue" evidence="5">
    <location>
        <position position="73"/>
    </location>
</feature>
<reference evidence="5" key="2">
    <citation type="journal article" date="2020" name="Nat. Commun.">
        <title>Large-scale genome sequencing of mycorrhizal fungi provides insights into the early evolution of symbiotic traits.</title>
        <authorList>
            <person name="Miyauchi S."/>
            <person name="Kiss E."/>
            <person name="Kuo A."/>
            <person name="Drula E."/>
            <person name="Kohler A."/>
            <person name="Sanchez-Garcia M."/>
            <person name="Morin E."/>
            <person name="Andreopoulos B."/>
            <person name="Barry K.W."/>
            <person name="Bonito G."/>
            <person name="Buee M."/>
            <person name="Carver A."/>
            <person name="Chen C."/>
            <person name="Cichocki N."/>
            <person name="Clum A."/>
            <person name="Culley D."/>
            <person name="Crous P.W."/>
            <person name="Fauchery L."/>
            <person name="Girlanda M."/>
            <person name="Hayes R.D."/>
            <person name="Keri Z."/>
            <person name="LaButti K."/>
            <person name="Lipzen A."/>
            <person name="Lombard V."/>
            <person name="Magnuson J."/>
            <person name="Maillard F."/>
            <person name="Murat C."/>
            <person name="Nolan M."/>
            <person name="Ohm R.A."/>
            <person name="Pangilinan J."/>
            <person name="Pereira M.F."/>
            <person name="Perotto S."/>
            <person name="Peter M."/>
            <person name="Pfister S."/>
            <person name="Riley R."/>
            <person name="Sitrit Y."/>
            <person name="Stielow J.B."/>
            <person name="Szollosi G."/>
            <person name="Zifcakova L."/>
            <person name="Stursova M."/>
            <person name="Spatafora J.W."/>
            <person name="Tedersoo L."/>
            <person name="Vaario L.M."/>
            <person name="Yamada A."/>
            <person name="Yan M."/>
            <person name="Wang P."/>
            <person name="Xu J."/>
            <person name="Bruns T."/>
            <person name="Baldrian P."/>
            <person name="Vilgalys R."/>
            <person name="Dunand C."/>
            <person name="Henrissat B."/>
            <person name="Grigoriev I.V."/>
            <person name="Hibbett D."/>
            <person name="Nagy L.G."/>
            <person name="Martin F.M."/>
        </authorList>
    </citation>
    <scope>NUCLEOTIDE SEQUENCE</scope>
    <source>
        <strain evidence="5">Prilba</strain>
    </source>
</reference>
<dbReference type="AlphaFoldDB" id="A0A9P5MWV8"/>
<name>A0A9P5MWV8_9AGAM</name>
<dbReference type="GO" id="GO:0000978">
    <property type="term" value="F:RNA polymerase II cis-regulatory region sequence-specific DNA binding"/>
    <property type="evidence" value="ECO:0007669"/>
    <property type="project" value="TreeGrafter"/>
</dbReference>
<dbReference type="CDD" id="cd01389">
    <property type="entry name" value="HMG-box_ROX1-like"/>
    <property type="match status" value="1"/>
</dbReference>
<reference evidence="5" key="1">
    <citation type="submission" date="2019-10" db="EMBL/GenBank/DDBJ databases">
        <authorList>
            <consortium name="DOE Joint Genome Institute"/>
            <person name="Kuo A."/>
            <person name="Miyauchi S."/>
            <person name="Kiss E."/>
            <person name="Drula E."/>
            <person name="Kohler A."/>
            <person name="Sanchez-Garcia M."/>
            <person name="Andreopoulos B."/>
            <person name="Barry K.W."/>
            <person name="Bonito G."/>
            <person name="Buee M."/>
            <person name="Carver A."/>
            <person name="Chen C."/>
            <person name="Cichocki N."/>
            <person name="Clum A."/>
            <person name="Culley D."/>
            <person name="Crous P.W."/>
            <person name="Fauchery L."/>
            <person name="Girlanda M."/>
            <person name="Hayes R."/>
            <person name="Keri Z."/>
            <person name="LaButti K."/>
            <person name="Lipzen A."/>
            <person name="Lombard V."/>
            <person name="Magnuson J."/>
            <person name="Maillard F."/>
            <person name="Morin E."/>
            <person name="Murat C."/>
            <person name="Nolan M."/>
            <person name="Ohm R."/>
            <person name="Pangilinan J."/>
            <person name="Pereira M."/>
            <person name="Perotto S."/>
            <person name="Peter M."/>
            <person name="Riley R."/>
            <person name="Sitrit Y."/>
            <person name="Stielow B."/>
            <person name="Szollosi G."/>
            <person name="Zifcakova L."/>
            <person name="Stursova M."/>
            <person name="Spatafora J.W."/>
            <person name="Tedersoo L."/>
            <person name="Vaario L.-M."/>
            <person name="Yamada A."/>
            <person name="Yan M."/>
            <person name="Wang P."/>
            <person name="Xu J."/>
            <person name="Bruns T."/>
            <person name="Baldrian P."/>
            <person name="Vilgalys R."/>
            <person name="Henrissat B."/>
            <person name="Grigoriev I.V."/>
            <person name="Hibbett D."/>
            <person name="Nagy L.G."/>
            <person name="Martin F.M."/>
        </authorList>
    </citation>
    <scope>NUCLEOTIDE SEQUENCE</scope>
    <source>
        <strain evidence="5">Prilba</strain>
    </source>
</reference>
<accession>A0A9P5MWV8</accession>
<feature type="domain" description="HMG box" evidence="4">
    <location>
        <begin position="1"/>
        <end position="70"/>
    </location>
</feature>
<evidence type="ECO:0000259" key="4">
    <source>
        <dbReference type="PROSITE" id="PS50118"/>
    </source>
</evidence>
<evidence type="ECO:0000313" key="5">
    <source>
        <dbReference type="EMBL" id="KAF8480839.1"/>
    </source>
</evidence>
<evidence type="ECO:0000313" key="6">
    <source>
        <dbReference type="Proteomes" id="UP000759537"/>
    </source>
</evidence>
<sequence length="73" mass="8608">VARPPNAFMVYRSYVWYTKQLEDNDEKNLSCVSRLAGRSWMILSEQARTPFKQVADIAKREHAERNPDYKYAP</sequence>
<keyword evidence="1 3" id="KW-0238">DNA-binding</keyword>
<dbReference type="Pfam" id="PF00505">
    <property type="entry name" value="HMG_box"/>
    <property type="match status" value="1"/>
</dbReference>
<evidence type="ECO:0000256" key="3">
    <source>
        <dbReference type="PROSITE-ProRule" id="PRU00267"/>
    </source>
</evidence>
<organism evidence="5 6">
    <name type="scientific">Russula ochroleuca</name>
    <dbReference type="NCBI Taxonomy" id="152965"/>
    <lineage>
        <taxon>Eukaryota</taxon>
        <taxon>Fungi</taxon>
        <taxon>Dikarya</taxon>
        <taxon>Basidiomycota</taxon>
        <taxon>Agaricomycotina</taxon>
        <taxon>Agaricomycetes</taxon>
        <taxon>Russulales</taxon>
        <taxon>Russulaceae</taxon>
        <taxon>Russula</taxon>
    </lineage>
</organism>
<dbReference type="Gene3D" id="1.10.30.10">
    <property type="entry name" value="High mobility group box domain"/>
    <property type="match status" value="1"/>
</dbReference>
<dbReference type="Proteomes" id="UP000759537">
    <property type="component" value="Unassembled WGS sequence"/>
</dbReference>
<proteinExistence type="predicted"/>
<keyword evidence="6" id="KW-1185">Reference proteome</keyword>
<feature type="DNA-binding region" description="HMG box" evidence="3">
    <location>
        <begin position="1"/>
        <end position="70"/>
    </location>
</feature>
<dbReference type="PROSITE" id="PS50118">
    <property type="entry name" value="HMG_BOX_2"/>
    <property type="match status" value="1"/>
</dbReference>
<dbReference type="InterPro" id="IPR036910">
    <property type="entry name" value="HMG_box_dom_sf"/>
</dbReference>
<dbReference type="PANTHER" id="PTHR45789">
    <property type="entry name" value="FI18025P1"/>
    <property type="match status" value="1"/>
</dbReference>
<comment type="caution">
    <text evidence="5">The sequence shown here is derived from an EMBL/GenBank/DDBJ whole genome shotgun (WGS) entry which is preliminary data.</text>
</comment>
<feature type="non-terminal residue" evidence="5">
    <location>
        <position position="1"/>
    </location>
</feature>
<dbReference type="GO" id="GO:0000981">
    <property type="term" value="F:DNA-binding transcription factor activity, RNA polymerase II-specific"/>
    <property type="evidence" value="ECO:0007669"/>
    <property type="project" value="TreeGrafter"/>
</dbReference>
<evidence type="ECO:0000256" key="2">
    <source>
        <dbReference type="ARBA" id="ARBA00023242"/>
    </source>
</evidence>
<protein>
    <recommendedName>
        <fullName evidence="4">HMG box domain-containing protein</fullName>
    </recommendedName>
</protein>
<dbReference type="SUPFAM" id="SSF47095">
    <property type="entry name" value="HMG-box"/>
    <property type="match status" value="1"/>
</dbReference>
<dbReference type="InterPro" id="IPR009071">
    <property type="entry name" value="HMG_box_dom"/>
</dbReference>
<dbReference type="OrthoDB" id="6247875at2759"/>